<evidence type="ECO:0000313" key="7">
    <source>
        <dbReference type="Proteomes" id="UP000005868"/>
    </source>
</evidence>
<dbReference type="GO" id="GO:0071555">
    <property type="term" value="P:cell wall organization"/>
    <property type="evidence" value="ECO:0007669"/>
    <property type="project" value="TreeGrafter"/>
</dbReference>
<reference evidence="6 7" key="2">
    <citation type="journal article" date="2012" name="Stand. Genomic Sci.">
        <title>Genome sequence of the moderately thermophilic, amino-acid-degrading and sulfur-reducing bacterium Thermovirga lienii type strain (Cas60314(T)).</title>
        <authorList>
            <person name="Goker M."/>
            <person name="Saunders E."/>
            <person name="Lapidus A."/>
            <person name="Nolan M."/>
            <person name="Lucas S."/>
            <person name="Hammon N."/>
            <person name="Deshpande S."/>
            <person name="Cheng J.F."/>
            <person name="Han C."/>
            <person name="Tapia R."/>
            <person name="Goodwin L.A."/>
            <person name="Pitluck S."/>
            <person name="Liolios K."/>
            <person name="Mavromatis K."/>
            <person name="Pagani I."/>
            <person name="Ivanova N."/>
            <person name="Mikhailova N."/>
            <person name="Pati A."/>
            <person name="Chen A."/>
            <person name="Palaniappan K."/>
            <person name="Land M."/>
            <person name="Chang Y.J."/>
            <person name="Jeffries C.D."/>
            <person name="Brambilla E.M."/>
            <person name="Rohde M."/>
            <person name="Spring S."/>
            <person name="Detter J.C."/>
            <person name="Woyke T."/>
            <person name="Bristow J."/>
            <person name="Eisen J.A."/>
            <person name="Markowitz V."/>
            <person name="Hugenholtz P."/>
            <person name="Kyrpides N.C."/>
            <person name="Klenk H.P."/>
        </authorList>
    </citation>
    <scope>NUCLEOTIDE SEQUENCE [LARGE SCALE GENOMIC DNA]</scope>
    <source>
        <strain evidence="7">ATCC BAA-1197 / DSM 17291 / Cas60314</strain>
    </source>
</reference>
<name>G7VA05_THELD</name>
<dbReference type="GO" id="GO:0016757">
    <property type="term" value="F:glycosyltransferase activity"/>
    <property type="evidence" value="ECO:0007669"/>
    <property type="project" value="UniProtKB-KW"/>
</dbReference>
<dbReference type="Gene3D" id="3.40.710.10">
    <property type="entry name" value="DD-peptidase/beta-lactamase superfamily"/>
    <property type="match status" value="1"/>
</dbReference>
<dbReference type="Pfam" id="PF00905">
    <property type="entry name" value="Transpeptidase"/>
    <property type="match status" value="1"/>
</dbReference>
<feature type="domain" description="Penicillin-binding protein transpeptidase" evidence="4">
    <location>
        <begin position="236"/>
        <end position="543"/>
    </location>
</feature>
<proteinExistence type="predicted"/>
<dbReference type="KEGG" id="tli:Tlie_0972"/>
<dbReference type="InterPro" id="IPR005311">
    <property type="entry name" value="PBP_dimer"/>
</dbReference>
<dbReference type="InterPro" id="IPR012338">
    <property type="entry name" value="Beta-lactam/transpept-like"/>
</dbReference>
<feature type="transmembrane region" description="Helical" evidence="3">
    <location>
        <begin position="7"/>
        <end position="24"/>
    </location>
</feature>
<reference evidence="7" key="1">
    <citation type="submission" date="2011-10" db="EMBL/GenBank/DDBJ databases">
        <title>The complete genome of chromosome of Thermovirga lienii DSM 17291.</title>
        <authorList>
            <consortium name="US DOE Joint Genome Institute (JGI-PGF)"/>
            <person name="Lucas S."/>
            <person name="Copeland A."/>
            <person name="Lapidus A."/>
            <person name="Glavina del Rio T."/>
            <person name="Dalin E."/>
            <person name="Tice H."/>
            <person name="Bruce D."/>
            <person name="Goodwin L."/>
            <person name="Pitluck S."/>
            <person name="Peters L."/>
            <person name="Mikhailova N."/>
            <person name="Saunders E."/>
            <person name="Kyrpides N."/>
            <person name="Mavromatis K."/>
            <person name="Ivanova N."/>
            <person name="Last F.I."/>
            <person name="Brettin T."/>
            <person name="Detter J.C."/>
            <person name="Han C."/>
            <person name="Larimer F."/>
            <person name="Land M."/>
            <person name="Hauser L."/>
            <person name="Markowitz V."/>
            <person name="Cheng J.-F."/>
            <person name="Hugenholtz P."/>
            <person name="Woyke T."/>
            <person name="Wu D."/>
            <person name="Spring S."/>
            <person name="Schroeder M."/>
            <person name="Brambilla E.-M."/>
            <person name="Klenk H.-P."/>
            <person name="Eisen J.A."/>
        </authorList>
    </citation>
    <scope>NUCLEOTIDE SEQUENCE [LARGE SCALE GENOMIC DNA]</scope>
    <source>
        <strain evidence="7">ATCC BAA-1197 / DSM 17291 / Cas60314</strain>
    </source>
</reference>
<dbReference type="Gene3D" id="3.30.450.330">
    <property type="match status" value="1"/>
</dbReference>
<dbReference type="SUPFAM" id="SSF56519">
    <property type="entry name" value="Penicillin binding protein dimerisation domain"/>
    <property type="match status" value="1"/>
</dbReference>
<dbReference type="STRING" id="580340.Tlie_0972"/>
<dbReference type="OrthoDB" id="9770103at2"/>
<dbReference type="EC" id="2.4.1.129" evidence="6"/>
<evidence type="ECO:0000259" key="5">
    <source>
        <dbReference type="Pfam" id="PF03717"/>
    </source>
</evidence>
<gene>
    <name evidence="6" type="ordered locus">Tlie_0972</name>
</gene>
<evidence type="ECO:0000259" key="4">
    <source>
        <dbReference type="Pfam" id="PF00905"/>
    </source>
</evidence>
<comment type="subcellular location">
    <subcellularLocation>
        <location evidence="1">Membrane</location>
    </subcellularLocation>
</comment>
<accession>G7VA05</accession>
<evidence type="ECO:0000256" key="1">
    <source>
        <dbReference type="ARBA" id="ARBA00004370"/>
    </source>
</evidence>
<dbReference type="HOGENOM" id="CLU_009289_6_0_0"/>
<keyword evidence="6" id="KW-0808">Transferase</keyword>
<keyword evidence="3" id="KW-0812">Transmembrane</keyword>
<keyword evidence="7" id="KW-1185">Reference proteome</keyword>
<dbReference type="PANTHER" id="PTHR30627">
    <property type="entry name" value="PEPTIDOGLYCAN D,D-TRANSPEPTIDASE"/>
    <property type="match status" value="1"/>
</dbReference>
<dbReference type="Proteomes" id="UP000005868">
    <property type="component" value="Chromosome"/>
</dbReference>
<sequence>MKRNIGVHWFLFFLAFLVVFFRLYQLHFNPDPRTKHQSESQYWSKLNLSSPRGIIADRNGVPLAISVPAITLFVDPLFWNPKNAELIKPILSEERYRRLKGELKGRYFPVARKLNFEKASEIIEKDIQGLFWVKEYKRFYPHGEFMAQMLGFCDIDDRGLAGLEYLWDFLLYAPPKVLTVTKDASGKVISFPTYGDKSWGKEYKGEVHLTIDSRIQHIVEKYLKKAFKIHRADWAAAVLMNPKTGEILASSSLPEFDPNKRETLINAESLRNNVISRVYEPGSTLKPVMMSIALTEGKATPQKDHFYCTGKIRVADTTIHDVKPHGSLDLKGVIINSCNVGMATIGMRLDPKRTYGHLSRFGFGMKTGVELPGEERGLLNTPELWQGSVPANIAIGQGIGVTPLQLARAISAVANGGYLVKPFLVKEAVTAQGEVVYQGRPENLGQVMSKETSNWLKSAMEDVVKQGTGQVVGRKDVRIAGKTGTAQVAKGGIYQKGVFVSSFVGFWPVEDPNNLLLIVIGHPKGKAHFGSEVAAPVFRDVMEDVLKLPTR</sequence>
<dbReference type="InterPro" id="IPR050515">
    <property type="entry name" value="Beta-lactam/transpept"/>
</dbReference>
<dbReference type="InterPro" id="IPR001460">
    <property type="entry name" value="PCN-bd_Tpept"/>
</dbReference>
<keyword evidence="6" id="KW-0328">Glycosyltransferase</keyword>
<keyword evidence="3" id="KW-1133">Transmembrane helix</keyword>
<dbReference type="AlphaFoldDB" id="G7VA05"/>
<dbReference type="GO" id="GO:0005886">
    <property type="term" value="C:plasma membrane"/>
    <property type="evidence" value="ECO:0007669"/>
    <property type="project" value="TreeGrafter"/>
</dbReference>
<dbReference type="InterPro" id="IPR036138">
    <property type="entry name" value="PBP_dimer_sf"/>
</dbReference>
<evidence type="ECO:0000256" key="2">
    <source>
        <dbReference type="ARBA" id="ARBA00023136"/>
    </source>
</evidence>
<evidence type="ECO:0000313" key="6">
    <source>
        <dbReference type="EMBL" id="AER66705.1"/>
    </source>
</evidence>
<dbReference type="PANTHER" id="PTHR30627:SF1">
    <property type="entry name" value="PEPTIDOGLYCAN D,D-TRANSPEPTIDASE FTSI"/>
    <property type="match status" value="1"/>
</dbReference>
<organism evidence="6 7">
    <name type="scientific">Thermovirga lienii (strain ATCC BAA-1197 / DSM 17291 / Cas60314)</name>
    <dbReference type="NCBI Taxonomy" id="580340"/>
    <lineage>
        <taxon>Bacteria</taxon>
        <taxon>Thermotogati</taxon>
        <taxon>Synergistota</taxon>
        <taxon>Synergistia</taxon>
        <taxon>Synergistales</taxon>
        <taxon>Thermovirgaceae</taxon>
        <taxon>Thermovirga</taxon>
    </lineage>
</organism>
<dbReference type="Gene3D" id="3.90.1310.10">
    <property type="entry name" value="Penicillin-binding protein 2a (Domain 2)"/>
    <property type="match status" value="1"/>
</dbReference>
<feature type="domain" description="Penicillin-binding protein dimerisation" evidence="5">
    <location>
        <begin position="49"/>
        <end position="151"/>
    </location>
</feature>
<keyword evidence="2 3" id="KW-0472">Membrane</keyword>
<evidence type="ECO:0000256" key="3">
    <source>
        <dbReference type="SAM" id="Phobius"/>
    </source>
</evidence>
<dbReference type="Pfam" id="PF03717">
    <property type="entry name" value="PBP_dimer"/>
    <property type="match status" value="1"/>
</dbReference>
<protein>
    <submittedName>
        <fullName evidence="6">Peptidoglycan glycosyltransferase</fullName>
        <ecNumber evidence="6">2.4.1.129</ecNumber>
    </submittedName>
</protein>
<dbReference type="eggNOG" id="COG0768">
    <property type="taxonomic scope" value="Bacteria"/>
</dbReference>
<dbReference type="GO" id="GO:0008658">
    <property type="term" value="F:penicillin binding"/>
    <property type="evidence" value="ECO:0007669"/>
    <property type="project" value="InterPro"/>
</dbReference>
<dbReference type="SUPFAM" id="SSF56601">
    <property type="entry name" value="beta-lactamase/transpeptidase-like"/>
    <property type="match status" value="1"/>
</dbReference>
<dbReference type="EMBL" id="CP003096">
    <property type="protein sequence ID" value="AER66705.1"/>
    <property type="molecule type" value="Genomic_DNA"/>
</dbReference>